<keyword evidence="2" id="KW-1185">Reference proteome</keyword>
<comment type="caution">
    <text evidence="1">The sequence shown here is derived from an EMBL/GenBank/DDBJ whole genome shotgun (WGS) entry which is preliminary data.</text>
</comment>
<organism evidence="1 2">
    <name type="scientific">Peronosclerospora sorghi</name>
    <dbReference type="NCBI Taxonomy" id="230839"/>
    <lineage>
        <taxon>Eukaryota</taxon>
        <taxon>Sar</taxon>
        <taxon>Stramenopiles</taxon>
        <taxon>Oomycota</taxon>
        <taxon>Peronosporomycetes</taxon>
        <taxon>Peronosporales</taxon>
        <taxon>Peronosporaceae</taxon>
        <taxon>Peronosclerospora</taxon>
    </lineage>
</organism>
<dbReference type="EMBL" id="CM047587">
    <property type="protein sequence ID" value="KAI9908713.1"/>
    <property type="molecule type" value="Genomic_DNA"/>
</dbReference>
<name>A0ACC0VS87_9STRA</name>
<proteinExistence type="predicted"/>
<evidence type="ECO:0000313" key="1">
    <source>
        <dbReference type="EMBL" id="KAI9908713.1"/>
    </source>
</evidence>
<sequence length="241" mass="28224">MYADEENEPAMYDAVIDAVDEGHHFWVTFPAYGNTEKVSLGDIELGKTKARRPPCSSSRSRSRSPKRNPHDHGTHRSPRPSTRRRRSPRDRSRSRGRHRSRSTSRSLSRDGRRRRPSRSLSRGDNTGDLLQQVRERERRKAEAVGRDYASRPASYKGSLSLKLDRWTTRERSRSPAKREEVVVVQRSARKWWSCSQDCLKREDVKALHHRLRRRKRARRTSGCRNFVNCMEMPRRTCGCIE</sequence>
<gene>
    <name evidence="1" type="ORF">PsorP6_004468</name>
</gene>
<evidence type="ECO:0000313" key="2">
    <source>
        <dbReference type="Proteomes" id="UP001163321"/>
    </source>
</evidence>
<reference evidence="1 2" key="1">
    <citation type="journal article" date="2022" name="bioRxiv">
        <title>The genome of the oomycete Peronosclerospora sorghi, a cosmopolitan pathogen of maize and sorghum, is inflated with dispersed pseudogenes.</title>
        <authorList>
            <person name="Fletcher K."/>
            <person name="Martin F."/>
            <person name="Isakeit T."/>
            <person name="Cavanaugh K."/>
            <person name="Magill C."/>
            <person name="Michelmore R."/>
        </authorList>
    </citation>
    <scope>NUCLEOTIDE SEQUENCE [LARGE SCALE GENOMIC DNA]</scope>
    <source>
        <strain evidence="1">P6</strain>
    </source>
</reference>
<accession>A0ACC0VS87</accession>
<protein>
    <submittedName>
        <fullName evidence="1">Uncharacterized protein</fullName>
    </submittedName>
</protein>
<dbReference type="Proteomes" id="UP001163321">
    <property type="component" value="Chromosome 8"/>
</dbReference>